<evidence type="ECO:0000256" key="6">
    <source>
        <dbReference type="HAMAP-Rule" id="MF_00265"/>
    </source>
</evidence>
<proteinExistence type="inferred from homology"/>
<dbReference type="GO" id="GO:0004540">
    <property type="term" value="F:RNA nuclease activity"/>
    <property type="evidence" value="ECO:0007669"/>
    <property type="project" value="InterPro"/>
</dbReference>
<protein>
    <recommendedName>
        <fullName evidence="6">Ribonuclease VapC</fullName>
        <shortName evidence="6">RNase VapC</shortName>
        <ecNumber evidence="6">3.1.-.-</ecNumber>
    </recommendedName>
    <alternativeName>
        <fullName evidence="6">Toxin VapC</fullName>
    </alternativeName>
</protein>
<evidence type="ECO:0000313" key="9">
    <source>
        <dbReference type="Proteomes" id="UP000662857"/>
    </source>
</evidence>
<evidence type="ECO:0000256" key="3">
    <source>
        <dbReference type="ARBA" id="ARBA00022723"/>
    </source>
</evidence>
<evidence type="ECO:0000256" key="5">
    <source>
        <dbReference type="ARBA" id="ARBA00022842"/>
    </source>
</evidence>
<accession>A0A895YH09</accession>
<comment type="function">
    <text evidence="6">Toxic component of a toxin-antitoxin (TA) system. An RNase.</text>
</comment>
<dbReference type="HAMAP" id="MF_00265">
    <property type="entry name" value="VapC_Nob1"/>
    <property type="match status" value="1"/>
</dbReference>
<evidence type="ECO:0000259" key="7">
    <source>
        <dbReference type="Pfam" id="PF01850"/>
    </source>
</evidence>
<dbReference type="EC" id="3.1.-.-" evidence="6"/>
<dbReference type="KEGG" id="nhy:JQS43_11455"/>
<dbReference type="GO" id="GO:0000287">
    <property type="term" value="F:magnesium ion binding"/>
    <property type="evidence" value="ECO:0007669"/>
    <property type="project" value="UniProtKB-UniRule"/>
</dbReference>
<evidence type="ECO:0000256" key="2">
    <source>
        <dbReference type="ARBA" id="ARBA00022722"/>
    </source>
</evidence>
<dbReference type="RefSeq" id="WP_239679076.1">
    <property type="nucleotide sequence ID" value="NZ_CP070499.1"/>
</dbReference>
<keyword evidence="3 6" id="KW-0479">Metal-binding</keyword>
<comment type="similarity">
    <text evidence="6">Belongs to the PINc/VapC protein family.</text>
</comment>
<dbReference type="Gene3D" id="3.40.50.1010">
    <property type="entry name" value="5'-nuclease"/>
    <property type="match status" value="1"/>
</dbReference>
<dbReference type="Pfam" id="PF01850">
    <property type="entry name" value="PIN"/>
    <property type="match status" value="1"/>
</dbReference>
<keyword evidence="6" id="KW-0800">Toxin</keyword>
<dbReference type="InterPro" id="IPR022907">
    <property type="entry name" value="VapC_family"/>
</dbReference>
<dbReference type="AlphaFoldDB" id="A0A895YH09"/>
<dbReference type="EMBL" id="CP070499">
    <property type="protein sequence ID" value="QSB16841.1"/>
    <property type="molecule type" value="Genomic_DNA"/>
</dbReference>
<organism evidence="8 9">
    <name type="scientific">Natronosporangium hydrolyticum</name>
    <dbReference type="NCBI Taxonomy" id="2811111"/>
    <lineage>
        <taxon>Bacteria</taxon>
        <taxon>Bacillati</taxon>
        <taxon>Actinomycetota</taxon>
        <taxon>Actinomycetes</taxon>
        <taxon>Micromonosporales</taxon>
        <taxon>Micromonosporaceae</taxon>
        <taxon>Natronosporangium</taxon>
    </lineage>
</organism>
<feature type="domain" description="PIN" evidence="7">
    <location>
        <begin position="2"/>
        <end position="118"/>
    </location>
</feature>
<name>A0A895YH09_9ACTN</name>
<keyword evidence="5 6" id="KW-0460">Magnesium</keyword>
<feature type="binding site" evidence="6">
    <location>
        <position position="5"/>
    </location>
    <ligand>
        <name>Mg(2+)</name>
        <dbReference type="ChEBI" id="CHEBI:18420"/>
    </ligand>
</feature>
<reference evidence="8" key="1">
    <citation type="submission" date="2021-02" db="EMBL/GenBank/DDBJ databases">
        <title>Natrosporangium hydrolyticum gen. nov., sp. nov, a haloalkaliphilic actinobacterium from a soda solonchak soil.</title>
        <authorList>
            <person name="Sorokin D.Y."/>
            <person name="Khijniak T.V."/>
            <person name="Zakharycheva A.P."/>
            <person name="Boueva O.V."/>
            <person name="Ariskina E.V."/>
            <person name="Hahnke R.L."/>
            <person name="Bunk B."/>
            <person name="Sproer C."/>
            <person name="Schumann P."/>
            <person name="Evtushenko L.I."/>
            <person name="Kublanov I.V."/>
        </authorList>
    </citation>
    <scope>NUCLEOTIDE SEQUENCE</scope>
    <source>
        <strain evidence="8">DSM 106523</strain>
    </source>
</reference>
<keyword evidence="9" id="KW-1185">Reference proteome</keyword>
<dbReference type="InterPro" id="IPR029060">
    <property type="entry name" value="PIN-like_dom_sf"/>
</dbReference>
<dbReference type="SUPFAM" id="SSF88723">
    <property type="entry name" value="PIN domain-like"/>
    <property type="match status" value="1"/>
</dbReference>
<dbReference type="CDD" id="cd09874">
    <property type="entry name" value="PIN_MT3492-like"/>
    <property type="match status" value="1"/>
</dbReference>
<keyword evidence="4 6" id="KW-0378">Hydrolase</keyword>
<gene>
    <name evidence="6" type="primary">vapC</name>
    <name evidence="8" type="ORF">JQS43_11455</name>
</gene>
<dbReference type="InterPro" id="IPR002716">
    <property type="entry name" value="PIN_dom"/>
</dbReference>
<keyword evidence="2 6" id="KW-0540">Nuclease</keyword>
<dbReference type="GO" id="GO:0016787">
    <property type="term" value="F:hydrolase activity"/>
    <property type="evidence" value="ECO:0007669"/>
    <property type="project" value="UniProtKB-KW"/>
</dbReference>
<feature type="binding site" evidence="6">
    <location>
        <position position="91"/>
    </location>
    <ligand>
        <name>Mg(2+)</name>
        <dbReference type="ChEBI" id="CHEBI:18420"/>
    </ligand>
</feature>
<comment type="cofactor">
    <cofactor evidence="6">
        <name>Mg(2+)</name>
        <dbReference type="ChEBI" id="CHEBI:18420"/>
    </cofactor>
</comment>
<dbReference type="Proteomes" id="UP000662857">
    <property type="component" value="Chromosome"/>
</dbReference>
<keyword evidence="1 6" id="KW-1277">Toxin-antitoxin system</keyword>
<evidence type="ECO:0000256" key="1">
    <source>
        <dbReference type="ARBA" id="ARBA00022649"/>
    </source>
</evidence>
<evidence type="ECO:0000256" key="4">
    <source>
        <dbReference type="ARBA" id="ARBA00022801"/>
    </source>
</evidence>
<sequence length="133" mass="14211">MIYLDSAALVKLVHPAPHSNALALWLAERAQQTTLTSALARTETVRALRRSDPPAIPRLPAVFARLLVLPIDNMILDSATALPDPLLRTLDAIHLATALALKVPSISFVTYDKRLLAAATAQGFDAVAPAARS</sequence>
<evidence type="ECO:0000313" key="8">
    <source>
        <dbReference type="EMBL" id="QSB16841.1"/>
    </source>
</evidence>
<dbReference type="GO" id="GO:0090729">
    <property type="term" value="F:toxin activity"/>
    <property type="evidence" value="ECO:0007669"/>
    <property type="project" value="UniProtKB-KW"/>
</dbReference>